<dbReference type="InterPro" id="IPR018463">
    <property type="entry name" value="Centromere_CenpF_N"/>
</dbReference>
<proteinExistence type="predicted"/>
<evidence type="ECO:0000256" key="1">
    <source>
        <dbReference type="SAM" id="Coils"/>
    </source>
</evidence>
<dbReference type="GeneID" id="136797706"/>
<dbReference type="Pfam" id="PF10481">
    <property type="entry name" value="CENP-F_N"/>
    <property type="match status" value="1"/>
</dbReference>
<dbReference type="OrthoDB" id="10255522at2759"/>
<feature type="coiled-coil region" evidence="1">
    <location>
        <begin position="143"/>
        <end position="300"/>
    </location>
</feature>
<evidence type="ECO:0000259" key="2">
    <source>
        <dbReference type="Pfam" id="PF10481"/>
    </source>
</evidence>
<keyword evidence="1" id="KW-0175">Coiled coil</keyword>
<feature type="domain" description="Centromere protein Cenp-F N-terminal" evidence="2">
    <location>
        <begin position="1"/>
        <end position="88"/>
    </location>
</feature>
<dbReference type="AlphaFoldDB" id="A0A7M5VCU2"/>
<protein>
    <recommendedName>
        <fullName evidence="2">Centromere protein Cenp-F N-terminal domain-containing protein</fullName>
    </recommendedName>
</protein>
<feature type="coiled-coil region" evidence="1">
    <location>
        <begin position="559"/>
        <end position="625"/>
    </location>
</feature>
<organism evidence="3 4">
    <name type="scientific">Clytia hemisphaerica</name>
    <dbReference type="NCBI Taxonomy" id="252671"/>
    <lineage>
        <taxon>Eukaryota</taxon>
        <taxon>Metazoa</taxon>
        <taxon>Cnidaria</taxon>
        <taxon>Hydrozoa</taxon>
        <taxon>Hydroidolina</taxon>
        <taxon>Leptothecata</taxon>
        <taxon>Obeliida</taxon>
        <taxon>Clytiidae</taxon>
        <taxon>Clytia</taxon>
    </lineage>
</organism>
<accession>A0A7M5VCU2</accession>
<dbReference type="EnsemblMetazoa" id="CLYHEMT008749.1">
    <property type="protein sequence ID" value="CLYHEMP008749.1"/>
    <property type="gene ID" value="CLYHEMG008749"/>
</dbReference>
<feature type="coiled-coil region" evidence="1">
    <location>
        <begin position="658"/>
        <end position="713"/>
    </location>
</feature>
<feature type="coiled-coil region" evidence="1">
    <location>
        <begin position="20"/>
        <end position="93"/>
    </location>
</feature>
<feature type="coiled-coil region" evidence="1">
    <location>
        <begin position="326"/>
        <end position="422"/>
    </location>
</feature>
<name>A0A7M5VCU2_9CNID</name>
<sequence length="738" mass="85895">MSWLTEEWKEQLPAEATNYIQNLEEIVEKSKKELKEYQFKIQSLEAELENSKQKSEENIGETNALERQINTLYAELEKEKEESKNHLASKTSKENIICGLREEVDRLRSDFGEVKSTNTKLVGQLETLETEQNQNDHRKNEDLDRLKELKVLNEQRLEELRRQLESLSRDKQSVEKAYEEKIKDMCCESESDKQSIKELTNQIESQTLQIQRLEAFNSKQEDQEKMKLCLQQREKEIEELQMKIQNHQCDVGNYLGIDLGKICSETSVCGSDFTEMKETCKKLVQENKELKRMLSQHTLTSVSVQSSSIGPETVLSFPMTDDQKCHQSSSAERMCLESEIQTLKEENQRMKEVYESHMRACANNARIARKSSSATIQSFELEELRRKVQILESLKEKLEKALAEKLSECSKLQQELSELNKGVVSQHAVDKLEDLVDVILQKKKSSSECLTDVPSMQNNIDPKSLKDIVGSTISSLHDELVSDHETTRQSIKDSTNKVISAIQIHLASHARNIGTSSAAHVNRNKASPRKYGYTSNPPKNSLEEVELIRDRLDHLQDTIHGRENDMRKTQKDRDRVQEELVKMMELMKKKDEELGKISCMYELEKQKVNENSSCYRAEMEALKIEQLEIYKEFREMCDNLKKKDIELLNKTKQSKLLNAEWRQREDNLNERILTLEKEICEKHSDMENLECQLKSVNRENELVMNRLRQSEDQLQSFHDSLSRVEELMFKAKGEGLYY</sequence>
<reference evidence="3" key="1">
    <citation type="submission" date="2021-01" db="UniProtKB">
        <authorList>
            <consortium name="EnsemblMetazoa"/>
        </authorList>
    </citation>
    <scope>IDENTIFICATION</scope>
</reference>
<dbReference type="RefSeq" id="XP_066910390.1">
    <property type="nucleotide sequence ID" value="XM_067054289.1"/>
</dbReference>
<dbReference type="Proteomes" id="UP000594262">
    <property type="component" value="Unplaced"/>
</dbReference>
<evidence type="ECO:0000313" key="3">
    <source>
        <dbReference type="EnsemblMetazoa" id="CLYHEMP008749.1"/>
    </source>
</evidence>
<evidence type="ECO:0000313" key="4">
    <source>
        <dbReference type="Proteomes" id="UP000594262"/>
    </source>
</evidence>
<keyword evidence="4" id="KW-1185">Reference proteome</keyword>